<evidence type="ECO:0000256" key="14">
    <source>
        <dbReference type="ARBA" id="ARBA00023284"/>
    </source>
</evidence>
<evidence type="ECO:0000256" key="8">
    <source>
        <dbReference type="ARBA" id="ARBA00022723"/>
    </source>
</evidence>
<feature type="binding site" evidence="17">
    <location>
        <position position="300"/>
    </location>
    <ligand>
        <name>[4Fe-4S] cluster</name>
        <dbReference type="ChEBI" id="CHEBI:49883"/>
    </ligand>
</feature>
<keyword evidence="13 17" id="KW-1015">Disulfide bond</keyword>
<comment type="pathway">
    <text evidence="2 17">tRNA modification; tRNA-queuosine biosynthesis.</text>
</comment>
<dbReference type="InterPro" id="IPR043519">
    <property type="entry name" value="NT_sf"/>
</dbReference>
<dbReference type="AlphaFoldDB" id="A0A4U8Q6R5"/>
<keyword evidence="11 17" id="KW-0408">Iron</keyword>
<accession>A0A4U8Q6R5</accession>
<sequence>MKNLQEMSNEELWEIFPIVLEDYNPQWKDWYQKEQEIIINAAGKNNAARIHHIGSTSVYGLRAKPTVDILLEIRKECDLNLLISNLEEAGYMYSPQPHKPAPHMMFQKGYTPLGFEKEVYHLHIRYQGDWDEIYFRDYLRIHSDAAAKYADLKDRLKKEYEHDRDGYTFAKSEFVKNITALAREEKKRNYQKELDQEIEKIKRDDKVPTLLLHSCCAPCSSYVLEYLSNYFKITVFYYNPNIYPQQEYEKRVLEQQHFIQSLPAKYPVEFCGGRYEQEEFYSGIRGLEKIREGGERCYACYELRLRETARIAKQQGYDYFTTTLSISPLKNAVKLNEIGERLAAEIQVPYLVSDFKKKNGYKRSITLSGQYGLYRQDYCGCIFSKKERDNQ</sequence>
<feature type="binding site" evidence="17">
    <location>
        <position position="216"/>
    </location>
    <ligand>
        <name>[4Fe-4S] cluster</name>
        <dbReference type="ChEBI" id="CHEBI:49883"/>
    </ligand>
</feature>
<protein>
    <recommendedName>
        <fullName evidence="5 17">Epoxyqueuosine reductase QueH</fullName>
        <ecNumber evidence="4 17">1.17.99.6</ecNumber>
    </recommendedName>
    <alternativeName>
        <fullName evidence="15 17">Queuosine biosynthesis protein QueH</fullName>
    </alternativeName>
</protein>
<dbReference type="Gene3D" id="3.30.460.10">
    <property type="entry name" value="Beta Polymerase, domain 2"/>
    <property type="match status" value="1"/>
</dbReference>
<evidence type="ECO:0000313" key="19">
    <source>
        <dbReference type="Proteomes" id="UP000306509"/>
    </source>
</evidence>
<evidence type="ECO:0000256" key="3">
    <source>
        <dbReference type="ARBA" id="ARBA00008207"/>
    </source>
</evidence>
<dbReference type="STRING" id="180332.GCA_000797495_02880"/>
<comment type="similarity">
    <text evidence="3 17">Belongs to the QueH family.</text>
</comment>
<keyword evidence="18" id="KW-0418">Kinase</keyword>
<keyword evidence="9 17" id="KW-0671">Queuosine biosynthesis</keyword>
<dbReference type="EC" id="1.17.99.6" evidence="4 17"/>
<evidence type="ECO:0000256" key="9">
    <source>
        <dbReference type="ARBA" id="ARBA00022785"/>
    </source>
</evidence>
<evidence type="ECO:0000256" key="11">
    <source>
        <dbReference type="ARBA" id="ARBA00023004"/>
    </source>
</evidence>
<gene>
    <name evidence="17" type="primary">queH</name>
    <name evidence="18" type="ORF">DSM106044_02537</name>
</gene>
<keyword evidence="6 17" id="KW-0004">4Fe-4S</keyword>
<dbReference type="PANTHER" id="PTHR36701">
    <property type="entry name" value="EPOXYQUEUOSINE REDUCTASE QUEH"/>
    <property type="match status" value="1"/>
</dbReference>
<evidence type="ECO:0000256" key="2">
    <source>
        <dbReference type="ARBA" id="ARBA00004691"/>
    </source>
</evidence>
<dbReference type="InterPro" id="IPR007344">
    <property type="entry name" value="GrpB/CoaE"/>
</dbReference>
<evidence type="ECO:0000256" key="5">
    <source>
        <dbReference type="ARBA" id="ARBA00016895"/>
    </source>
</evidence>
<evidence type="ECO:0000256" key="6">
    <source>
        <dbReference type="ARBA" id="ARBA00022485"/>
    </source>
</evidence>
<comment type="function">
    <text evidence="1 17">Catalyzes the conversion of epoxyqueuosine (oQ) to queuosine (Q), which is a hypermodified base found in the wobble positions of tRNA(Asp), tRNA(Asn), tRNA(His) and tRNA(Tyr).</text>
</comment>
<evidence type="ECO:0000256" key="15">
    <source>
        <dbReference type="ARBA" id="ARBA00031446"/>
    </source>
</evidence>
<dbReference type="Proteomes" id="UP000306509">
    <property type="component" value="Unassembled WGS sequence"/>
</dbReference>
<dbReference type="GO" id="GO:0052693">
    <property type="term" value="F:epoxyqueuosine reductase activity"/>
    <property type="evidence" value="ECO:0007669"/>
    <property type="project" value="UniProtKB-UniRule"/>
</dbReference>
<dbReference type="Pfam" id="PF02677">
    <property type="entry name" value="QueH"/>
    <property type="match status" value="1"/>
</dbReference>
<dbReference type="EMBL" id="QGQD01000052">
    <property type="protein sequence ID" value="TLD00590.1"/>
    <property type="molecule type" value="Genomic_DNA"/>
</dbReference>
<evidence type="ECO:0000256" key="17">
    <source>
        <dbReference type="HAMAP-Rule" id="MF_02089"/>
    </source>
</evidence>
<evidence type="ECO:0000256" key="1">
    <source>
        <dbReference type="ARBA" id="ARBA00002268"/>
    </source>
</evidence>
<name>A0A4U8Q6R5_9FIRM</name>
<dbReference type="Pfam" id="PF04229">
    <property type="entry name" value="GrpB"/>
    <property type="match status" value="1"/>
</dbReference>
<feature type="binding site" evidence="17">
    <location>
        <position position="297"/>
    </location>
    <ligand>
        <name>[4Fe-4S] cluster</name>
        <dbReference type="ChEBI" id="CHEBI:49883"/>
    </ligand>
</feature>
<dbReference type="HAMAP" id="MF_02089">
    <property type="entry name" value="QueH"/>
    <property type="match status" value="1"/>
</dbReference>
<organism evidence="18 19">
    <name type="scientific">Robinsoniella peoriensis</name>
    <dbReference type="NCBI Taxonomy" id="180332"/>
    <lineage>
        <taxon>Bacteria</taxon>
        <taxon>Bacillati</taxon>
        <taxon>Bacillota</taxon>
        <taxon>Clostridia</taxon>
        <taxon>Lachnospirales</taxon>
        <taxon>Lachnospiraceae</taxon>
        <taxon>Robinsoniella</taxon>
    </lineage>
</organism>
<keyword evidence="12 17" id="KW-0411">Iron-sulfur</keyword>
<evidence type="ECO:0000256" key="13">
    <source>
        <dbReference type="ARBA" id="ARBA00023157"/>
    </source>
</evidence>
<evidence type="ECO:0000256" key="12">
    <source>
        <dbReference type="ARBA" id="ARBA00023014"/>
    </source>
</evidence>
<keyword evidence="14 17" id="KW-0676">Redox-active center</keyword>
<keyword evidence="19" id="KW-1185">Reference proteome</keyword>
<comment type="caution">
    <text evidence="18">The sequence shown here is derived from an EMBL/GenBank/DDBJ whole genome shotgun (WGS) entry which is preliminary data.</text>
</comment>
<dbReference type="SUPFAM" id="SSF81301">
    <property type="entry name" value="Nucleotidyltransferase"/>
    <property type="match status" value="1"/>
</dbReference>
<keyword evidence="10 17" id="KW-0560">Oxidoreductase</keyword>
<keyword evidence="7 17" id="KW-0819">tRNA processing</keyword>
<feature type="binding site" evidence="17">
    <location>
        <position position="215"/>
    </location>
    <ligand>
        <name>[4Fe-4S] cluster</name>
        <dbReference type="ChEBI" id="CHEBI:49883"/>
    </ligand>
</feature>
<keyword evidence="8 17" id="KW-0479">Metal-binding</keyword>
<evidence type="ECO:0000256" key="10">
    <source>
        <dbReference type="ARBA" id="ARBA00023002"/>
    </source>
</evidence>
<dbReference type="GO" id="GO:0008616">
    <property type="term" value="P:tRNA queuosine(34) biosynthetic process"/>
    <property type="evidence" value="ECO:0007669"/>
    <property type="project" value="UniProtKB-UniRule"/>
</dbReference>
<dbReference type="UniPathway" id="UPA00392"/>
<evidence type="ECO:0000256" key="4">
    <source>
        <dbReference type="ARBA" id="ARBA00012622"/>
    </source>
</evidence>
<comment type="catalytic activity">
    <reaction evidence="16 17">
        <text>epoxyqueuosine(34) in tRNA + AH2 = queuosine(34) in tRNA + A + H2O</text>
        <dbReference type="Rhea" id="RHEA:32159"/>
        <dbReference type="Rhea" id="RHEA-COMP:18571"/>
        <dbReference type="Rhea" id="RHEA-COMP:18582"/>
        <dbReference type="ChEBI" id="CHEBI:13193"/>
        <dbReference type="ChEBI" id="CHEBI:15377"/>
        <dbReference type="ChEBI" id="CHEBI:17499"/>
        <dbReference type="ChEBI" id="CHEBI:194431"/>
        <dbReference type="ChEBI" id="CHEBI:194443"/>
        <dbReference type="EC" id="1.17.99.6"/>
    </reaction>
</comment>
<dbReference type="InterPro" id="IPR003828">
    <property type="entry name" value="QueH"/>
</dbReference>
<evidence type="ECO:0000256" key="16">
    <source>
        <dbReference type="ARBA" id="ARBA00047415"/>
    </source>
</evidence>
<evidence type="ECO:0000313" key="18">
    <source>
        <dbReference type="EMBL" id="TLD00590.1"/>
    </source>
</evidence>
<evidence type="ECO:0000256" key="7">
    <source>
        <dbReference type="ARBA" id="ARBA00022694"/>
    </source>
</evidence>
<dbReference type="PANTHER" id="PTHR36701:SF1">
    <property type="entry name" value="EPOXYQUEUOSINE REDUCTASE QUEH"/>
    <property type="match status" value="1"/>
</dbReference>
<dbReference type="GO" id="GO:0051539">
    <property type="term" value="F:4 iron, 4 sulfur cluster binding"/>
    <property type="evidence" value="ECO:0007669"/>
    <property type="project" value="UniProtKB-UniRule"/>
</dbReference>
<dbReference type="GO" id="GO:0016301">
    <property type="term" value="F:kinase activity"/>
    <property type="evidence" value="ECO:0007669"/>
    <property type="project" value="UniProtKB-KW"/>
</dbReference>
<reference evidence="18 19" key="1">
    <citation type="journal article" date="2019" name="Anaerobe">
        <title>Detection of Robinsoniella peoriensis in multiple bone samples of a trauma patient.</title>
        <authorList>
            <person name="Schrottner P."/>
            <person name="Hartwich K."/>
            <person name="Bunk B."/>
            <person name="Schober I."/>
            <person name="Helbig S."/>
            <person name="Rudolph W.W."/>
            <person name="Gunzer F."/>
        </authorList>
    </citation>
    <scope>NUCLEOTIDE SEQUENCE [LARGE SCALE GENOMIC DNA]</scope>
    <source>
        <strain evidence="18 19">DSM 106044</strain>
    </source>
</reference>
<proteinExistence type="inferred from homology"/>
<feature type="disulfide bond" description="Redox-active" evidence="17">
    <location>
        <begin position="379"/>
        <end position="381"/>
    </location>
</feature>
<keyword evidence="18" id="KW-0808">Transferase</keyword>
<dbReference type="GO" id="GO:0046872">
    <property type="term" value="F:metal ion binding"/>
    <property type="evidence" value="ECO:0007669"/>
    <property type="project" value="UniProtKB-KW"/>
</dbReference>